<dbReference type="InterPro" id="IPR005269">
    <property type="entry name" value="LOG"/>
</dbReference>
<dbReference type="OrthoDB" id="414463at2759"/>
<dbReference type="STRING" id="139825.A0A401GS59"/>
<reference evidence="1 2" key="1">
    <citation type="journal article" date="2018" name="Sci. Rep.">
        <title>Genome sequence of the cauliflower mushroom Sparassis crispa (Hanabiratake) and its association with beneficial usage.</title>
        <authorList>
            <person name="Kiyama R."/>
            <person name="Furutani Y."/>
            <person name="Kawaguchi K."/>
            <person name="Nakanishi T."/>
        </authorList>
    </citation>
    <scope>NUCLEOTIDE SEQUENCE [LARGE SCALE GENOMIC DNA]</scope>
</reference>
<dbReference type="SUPFAM" id="SSF102405">
    <property type="entry name" value="MCP/YpsA-like"/>
    <property type="match status" value="1"/>
</dbReference>
<dbReference type="GeneID" id="38781481"/>
<dbReference type="InParanoid" id="A0A401GS59"/>
<dbReference type="NCBIfam" id="TIGR00730">
    <property type="entry name" value="Rossman fold protein, TIGR00730 family"/>
    <property type="match status" value="1"/>
</dbReference>
<dbReference type="PANTHER" id="PTHR31223">
    <property type="entry name" value="LOG FAMILY PROTEIN YJL055W"/>
    <property type="match status" value="1"/>
</dbReference>
<name>A0A401GS59_9APHY</name>
<keyword evidence="2" id="KW-1185">Reference proteome</keyword>
<organism evidence="1 2">
    <name type="scientific">Sparassis crispa</name>
    <dbReference type="NCBI Taxonomy" id="139825"/>
    <lineage>
        <taxon>Eukaryota</taxon>
        <taxon>Fungi</taxon>
        <taxon>Dikarya</taxon>
        <taxon>Basidiomycota</taxon>
        <taxon>Agaricomycotina</taxon>
        <taxon>Agaricomycetes</taxon>
        <taxon>Polyporales</taxon>
        <taxon>Sparassidaceae</taxon>
        <taxon>Sparassis</taxon>
    </lineage>
</organism>
<protein>
    <submittedName>
        <fullName evidence="1">LOG family protein</fullName>
    </submittedName>
</protein>
<dbReference type="Proteomes" id="UP000287166">
    <property type="component" value="Unassembled WGS sequence"/>
</dbReference>
<dbReference type="Pfam" id="PF03641">
    <property type="entry name" value="Lysine_decarbox"/>
    <property type="match status" value="1"/>
</dbReference>
<dbReference type="RefSeq" id="XP_027615477.1">
    <property type="nucleotide sequence ID" value="XM_027759676.1"/>
</dbReference>
<dbReference type="EMBL" id="BFAD01000006">
    <property type="protein sequence ID" value="GBE84564.1"/>
    <property type="molecule type" value="Genomic_DNA"/>
</dbReference>
<sequence>MDPTAAVAVYCGSSLGKQPAFRHAASSLGHALATSGHSLVYGGGYKGIMGIVSGAVLEKGGRVTGVVPYAMVAAGGEGGKVEEADHGSKVILNEAGREQTEVILVSSMHDRKMLMAKRAGGFVGLPGGFGTFEEVLEAITWSQLGIQNKPVVLLNVRGFFSPLRDLISNGVEEKFIAAQNQGLAIFVDGPEDFSEHDSYDWGSAAVEALHQWTRPEWKGLGFDWTRGVEGKKGDDPMQAI</sequence>
<gene>
    <name evidence="1" type="ORF">SCP_0605430</name>
</gene>
<dbReference type="GO" id="GO:0009691">
    <property type="term" value="P:cytokinin biosynthetic process"/>
    <property type="evidence" value="ECO:0007669"/>
    <property type="project" value="InterPro"/>
</dbReference>
<dbReference type="AlphaFoldDB" id="A0A401GS59"/>
<dbReference type="InterPro" id="IPR031100">
    <property type="entry name" value="LOG_fam"/>
</dbReference>
<proteinExistence type="predicted"/>
<evidence type="ECO:0000313" key="1">
    <source>
        <dbReference type="EMBL" id="GBE84564.1"/>
    </source>
</evidence>
<dbReference type="Gene3D" id="3.40.50.450">
    <property type="match status" value="1"/>
</dbReference>
<comment type="caution">
    <text evidence="1">The sequence shown here is derived from an EMBL/GenBank/DDBJ whole genome shotgun (WGS) entry which is preliminary data.</text>
</comment>
<dbReference type="GO" id="GO:0016787">
    <property type="term" value="F:hydrolase activity"/>
    <property type="evidence" value="ECO:0007669"/>
    <property type="project" value="InterPro"/>
</dbReference>
<accession>A0A401GS59</accession>
<evidence type="ECO:0000313" key="2">
    <source>
        <dbReference type="Proteomes" id="UP000287166"/>
    </source>
</evidence>